<accession>K9XVJ8</accession>
<dbReference type="PATRIC" id="fig|111780.3.peg.2660"/>
<organism evidence="1 2">
    <name type="scientific">Stanieria cyanosphaera (strain ATCC 29371 / PCC 7437)</name>
    <dbReference type="NCBI Taxonomy" id="111780"/>
    <lineage>
        <taxon>Bacteria</taxon>
        <taxon>Bacillati</taxon>
        <taxon>Cyanobacteriota</taxon>
        <taxon>Cyanophyceae</taxon>
        <taxon>Pleurocapsales</taxon>
        <taxon>Dermocarpellaceae</taxon>
        <taxon>Stanieria</taxon>
    </lineage>
</organism>
<proteinExistence type="predicted"/>
<dbReference type="eggNOG" id="ENOG5031XGJ">
    <property type="taxonomic scope" value="Bacteria"/>
</dbReference>
<evidence type="ECO:0000313" key="2">
    <source>
        <dbReference type="Proteomes" id="UP000010473"/>
    </source>
</evidence>
<protein>
    <submittedName>
        <fullName evidence="1">Uncharacterized protein</fullName>
    </submittedName>
</protein>
<dbReference type="Proteomes" id="UP000010473">
    <property type="component" value="Chromosome"/>
</dbReference>
<dbReference type="EMBL" id="CP003653">
    <property type="protein sequence ID" value="AFZ36089.1"/>
    <property type="molecule type" value="Genomic_DNA"/>
</dbReference>
<evidence type="ECO:0000313" key="1">
    <source>
        <dbReference type="EMBL" id="AFZ36089.1"/>
    </source>
</evidence>
<dbReference type="AlphaFoldDB" id="K9XVJ8"/>
<dbReference type="RefSeq" id="WP_015193757.1">
    <property type="nucleotide sequence ID" value="NC_019748.1"/>
</dbReference>
<reference evidence="2" key="1">
    <citation type="journal article" date="2013" name="Proc. Natl. Acad. Sci. U.S.A.">
        <title>Improving the coverage of the cyanobacterial phylum using diversity-driven genome sequencing.</title>
        <authorList>
            <person name="Shih P.M."/>
            <person name="Wu D."/>
            <person name="Latifi A."/>
            <person name="Axen S.D."/>
            <person name="Fewer D.P."/>
            <person name="Talla E."/>
            <person name="Calteau A."/>
            <person name="Cai F."/>
            <person name="Tandeau de Marsac N."/>
            <person name="Rippka R."/>
            <person name="Herdman M."/>
            <person name="Sivonen K."/>
            <person name="Coursin T."/>
            <person name="Laurent T."/>
            <person name="Goodwin L."/>
            <person name="Nolan M."/>
            <person name="Davenport K.W."/>
            <person name="Han C.S."/>
            <person name="Rubin E.M."/>
            <person name="Eisen J.A."/>
            <person name="Woyke T."/>
            <person name="Gugger M."/>
            <person name="Kerfeld C.A."/>
        </authorList>
    </citation>
    <scope>NUCLEOTIDE SEQUENCE [LARGE SCALE GENOMIC DNA]</scope>
    <source>
        <strain evidence="2">ATCC 29371 / PCC 7437</strain>
    </source>
</reference>
<sequence length="99" mass="11339">MNKKPIRQGDVILIPTEQTEGQLLTHLTLAEGEVTGHKHRISEGQAELYQTNDTLYLKILSQTATLSHEEHQTISIPGGNWMVKIQREYEPRGWRYVAD</sequence>
<dbReference type="OrthoDB" id="489312at2"/>
<dbReference type="STRING" id="111780.Sta7437_2557"/>
<gene>
    <name evidence="1" type="ordered locus">Sta7437_2557</name>
</gene>
<dbReference type="HOGENOM" id="CLU_2128267_0_0_3"/>
<keyword evidence="2" id="KW-1185">Reference proteome</keyword>
<name>K9XVJ8_STAC7</name>
<dbReference type="KEGG" id="scs:Sta7437_2557"/>